<accession>A0A8S5U3J9</accession>
<keyword evidence="1" id="KW-0812">Transmembrane</keyword>
<proteinExistence type="predicted"/>
<evidence type="ECO:0000256" key="1">
    <source>
        <dbReference type="SAM" id="Phobius"/>
    </source>
</evidence>
<sequence>MEYTPIEKQALDMMKRTDFKNLSKTDVLSIASKLSELRPDVAKEVIAQFPEFVKLIQSSMSEYKDILGNIISSDDESIKQVYATADKELDISADSRKQFYDFAEKVHADLSKCLDNPELSAEERDAILEKEMEILKTVSEKDTEIRSQETETVRMVDKKDSEKRQFNWGIVKVASSVLVAGLVIGVSVLGGNVNIKLPKKI</sequence>
<evidence type="ECO:0000313" key="2">
    <source>
        <dbReference type="EMBL" id="DAF88997.1"/>
    </source>
</evidence>
<keyword evidence="1" id="KW-0472">Membrane</keyword>
<reference evidence="2" key="1">
    <citation type="journal article" date="2021" name="Proc. Natl. Acad. Sci. U.S.A.">
        <title>A Catalog of Tens of Thousands of Viruses from Human Metagenomes Reveals Hidden Associations with Chronic Diseases.</title>
        <authorList>
            <person name="Tisza M.J."/>
            <person name="Buck C.B."/>
        </authorList>
    </citation>
    <scope>NUCLEOTIDE SEQUENCE</scope>
    <source>
        <strain evidence="2">CtSA812</strain>
    </source>
</reference>
<name>A0A8S5U3J9_9CAUD</name>
<dbReference type="EMBL" id="BK016000">
    <property type="protein sequence ID" value="DAF88997.1"/>
    <property type="molecule type" value="Genomic_DNA"/>
</dbReference>
<feature type="transmembrane region" description="Helical" evidence="1">
    <location>
        <begin position="173"/>
        <end position="195"/>
    </location>
</feature>
<protein>
    <submittedName>
        <fullName evidence="2">Uncharacterized protein</fullName>
    </submittedName>
</protein>
<keyword evidence="1" id="KW-1133">Transmembrane helix</keyword>
<organism evidence="2">
    <name type="scientific">Siphoviridae sp. ctSA812</name>
    <dbReference type="NCBI Taxonomy" id="2825508"/>
    <lineage>
        <taxon>Viruses</taxon>
        <taxon>Duplodnaviria</taxon>
        <taxon>Heunggongvirae</taxon>
        <taxon>Uroviricota</taxon>
        <taxon>Caudoviricetes</taxon>
    </lineage>
</organism>